<feature type="compositionally biased region" description="Pro residues" evidence="7">
    <location>
        <begin position="599"/>
        <end position="609"/>
    </location>
</feature>
<feature type="compositionally biased region" description="Basic and acidic residues" evidence="7">
    <location>
        <begin position="131"/>
        <end position="144"/>
    </location>
</feature>
<comment type="similarity">
    <text evidence="2">Belongs to the angiomotin family.</text>
</comment>
<reference evidence="9" key="1">
    <citation type="submission" date="2021-12" db="EMBL/GenBank/DDBJ databases">
        <authorList>
            <person name="King R."/>
        </authorList>
    </citation>
    <scope>NUCLEOTIDE SEQUENCE</scope>
</reference>
<dbReference type="Pfam" id="PF12240">
    <property type="entry name" value="Angiomotin_C"/>
    <property type="match status" value="5"/>
</dbReference>
<feature type="domain" description="Angiomotin C-terminal" evidence="8">
    <location>
        <begin position="781"/>
        <end position="817"/>
    </location>
</feature>
<evidence type="ECO:0000256" key="6">
    <source>
        <dbReference type="SAM" id="Coils"/>
    </source>
</evidence>
<evidence type="ECO:0000256" key="4">
    <source>
        <dbReference type="ARBA" id="ARBA00022949"/>
    </source>
</evidence>
<dbReference type="GO" id="GO:0030334">
    <property type="term" value="P:regulation of cell migration"/>
    <property type="evidence" value="ECO:0007669"/>
    <property type="project" value="TreeGrafter"/>
</dbReference>
<feature type="compositionally biased region" description="Pro residues" evidence="7">
    <location>
        <begin position="836"/>
        <end position="846"/>
    </location>
</feature>
<evidence type="ECO:0000259" key="8">
    <source>
        <dbReference type="Pfam" id="PF12240"/>
    </source>
</evidence>
<evidence type="ECO:0000256" key="1">
    <source>
        <dbReference type="ARBA" id="ARBA00004282"/>
    </source>
</evidence>
<feature type="compositionally biased region" description="Polar residues" evidence="7">
    <location>
        <begin position="81"/>
        <end position="90"/>
    </location>
</feature>
<evidence type="ECO:0000313" key="9">
    <source>
        <dbReference type="EMBL" id="CAD0197260.1"/>
    </source>
</evidence>
<dbReference type="PANTHER" id="PTHR14826:SF14">
    <property type="entry name" value="ANGIOMOTIN_C DOMAIN-CONTAINING PROTEIN"/>
    <property type="match status" value="1"/>
</dbReference>
<organism evidence="9 10">
    <name type="scientific">Chrysodeixis includens</name>
    <name type="common">Soybean looper</name>
    <name type="synonym">Pseudoplusia includens</name>
    <dbReference type="NCBI Taxonomy" id="689277"/>
    <lineage>
        <taxon>Eukaryota</taxon>
        <taxon>Metazoa</taxon>
        <taxon>Ecdysozoa</taxon>
        <taxon>Arthropoda</taxon>
        <taxon>Hexapoda</taxon>
        <taxon>Insecta</taxon>
        <taxon>Pterygota</taxon>
        <taxon>Neoptera</taxon>
        <taxon>Endopterygota</taxon>
        <taxon>Lepidoptera</taxon>
        <taxon>Glossata</taxon>
        <taxon>Ditrysia</taxon>
        <taxon>Noctuoidea</taxon>
        <taxon>Noctuidae</taxon>
        <taxon>Plusiinae</taxon>
        <taxon>Chrysodeixis</taxon>
    </lineage>
</organism>
<dbReference type="GO" id="GO:0005923">
    <property type="term" value="C:bicellular tight junction"/>
    <property type="evidence" value="ECO:0007669"/>
    <property type="project" value="TreeGrafter"/>
</dbReference>
<feature type="coiled-coil region" evidence="6">
    <location>
        <begin position="902"/>
        <end position="957"/>
    </location>
</feature>
<feature type="compositionally biased region" description="Pro residues" evidence="7">
    <location>
        <begin position="757"/>
        <end position="767"/>
    </location>
</feature>
<protein>
    <recommendedName>
        <fullName evidence="8">Angiomotin C-terminal domain-containing protein</fullName>
    </recommendedName>
</protein>
<dbReference type="GO" id="GO:0005886">
    <property type="term" value="C:plasma membrane"/>
    <property type="evidence" value="ECO:0007669"/>
    <property type="project" value="TreeGrafter"/>
</dbReference>
<feature type="compositionally biased region" description="Low complexity" evidence="7">
    <location>
        <begin position="101"/>
        <end position="114"/>
    </location>
</feature>
<dbReference type="Proteomes" id="UP001154114">
    <property type="component" value="Chromosome 6"/>
</dbReference>
<feature type="domain" description="Angiomotin C-terminal" evidence="8">
    <location>
        <begin position="860"/>
        <end position="983"/>
    </location>
</feature>
<sequence length="1069" mass="117699">MGSMRPTGRFLSFTNNIQRTQKQAVPSGFPQSLSGSETDVSTSNENLSREERYVVRHTARVEPQGQENQSQSNNNNRNSLKESVTSSNRNSLKDSVGGGNSNRSSLDVSSSSYNTLIIHNQDDSWPPRPTPIREHERTSSEVKHPTTQSSPYHTLKKNEGVKKPSGIPVPKHKEQNVTTTANYIDIGGQRIYTSPPDHGVQEITEIPDDFLNQSSVLKHLAKEVAQSPTPRGPTPPASPRVPAPPRDDSRKAKSKCSKAKLSKEKLNLSRSQPDLTSVGVRAVPGGSESSGWCSGGEGELEEPDDAFTAVLDALAAENHQLKRQLADACERVAKTNKLEEEVEKVRTAHEELVGSCERRERLERAARVRLQADCRRLHDLNRALKQQVELLSQGVRTESEGNSEALRKELQNREMLIAQLITQNKELACAKERQEIEMAAQRATLQEQRTHIDILDTALTNAQANVVRLEEECRHASGYVERVMGLQRALASLQQASDRREHTERKLRAQLEKELQTLRKRECNCGVGAGGAGGGEAELRRQLRERDERLLGLEGECAKWEQRYLEEAAHRQAAVSAASIPKASAPSGSSAIWRRPRTARPPCPPPPYPSQSYTHTPPAPLTAERDERLLGLEGECAKWEQRYLEEAAHRQAAVSAASIPKASAPSGSSAIWRRPRTARPPCPPPPYPSQSYTHTPPAPLTAERDERLLGLEGECAKWEQRYLEEAAHRQAAVSAASIPKASAPSGSSAIWRRPRTARPPCPPPPYPSQSYTHTPPAPLTAERDERLLGLEGECAKWEQRYLEEAAHRQAAVSAASIPKASAPSGSSAIWRRPRTARPPCPPPPYPSQSYTHTPPAPLTAERDERLLGLEGECAKWEQRYLEEAAHRQAAVSAASIPKDAKIAALEKTSAESERLMAEARSEKIRHMDELHSAQKKVADLESRVKELESKVAERDAMIKVLQKHTSAAYDSGASLRNNSSREELVGLSSGASFSSAEGVGTGSVSGRFRHLARRNYSPHNDNSSGCGFDSTSLRLDEQLAALESRLERPPVPAVSYLPNADARPHAAYY</sequence>
<keyword evidence="5 6" id="KW-0175">Coiled coil</keyword>
<feature type="compositionally biased region" description="Low complexity" evidence="7">
    <location>
        <begin position="734"/>
        <end position="749"/>
    </location>
</feature>
<feature type="compositionally biased region" description="Pro residues" evidence="7">
    <location>
        <begin position="230"/>
        <end position="244"/>
    </location>
</feature>
<evidence type="ECO:0000313" key="10">
    <source>
        <dbReference type="Proteomes" id="UP001154114"/>
    </source>
</evidence>
<dbReference type="AlphaFoldDB" id="A0A9N8KV83"/>
<feature type="compositionally biased region" description="Low complexity" evidence="7">
    <location>
        <begin position="813"/>
        <end position="828"/>
    </location>
</feature>
<feature type="compositionally biased region" description="Pro residues" evidence="7">
    <location>
        <begin position="678"/>
        <end position="688"/>
    </location>
</feature>
<feature type="region of interest" description="Disordered" evidence="7">
    <location>
        <begin position="655"/>
        <end position="699"/>
    </location>
</feature>
<dbReference type="OrthoDB" id="5974715at2759"/>
<keyword evidence="4" id="KW-0965">Cell junction</keyword>
<dbReference type="InterPro" id="IPR051747">
    <property type="entry name" value="Angiomotin-like"/>
</dbReference>
<feature type="region of interest" description="Disordered" evidence="7">
    <location>
        <begin position="576"/>
        <end position="620"/>
    </location>
</feature>
<keyword evidence="10" id="KW-1185">Reference proteome</keyword>
<feature type="domain" description="Angiomotin C-terminal" evidence="8">
    <location>
        <begin position="623"/>
        <end position="659"/>
    </location>
</feature>
<dbReference type="PRINTS" id="PR01807">
    <property type="entry name" value="ANGIOMOTIN"/>
</dbReference>
<feature type="coiled-coil region" evidence="6">
    <location>
        <begin position="311"/>
        <end position="338"/>
    </location>
</feature>
<feature type="compositionally biased region" description="Polar residues" evidence="7">
    <location>
        <begin position="21"/>
        <end position="46"/>
    </location>
</feature>
<accession>A0A9N8KV83</accession>
<keyword evidence="3" id="KW-0597">Phosphoprotein</keyword>
<dbReference type="InterPro" id="IPR009114">
    <property type="entry name" value="Angiomotin"/>
</dbReference>
<evidence type="ECO:0000256" key="7">
    <source>
        <dbReference type="SAM" id="MobiDB-lite"/>
    </source>
</evidence>
<dbReference type="GO" id="GO:0030036">
    <property type="term" value="P:actin cytoskeleton organization"/>
    <property type="evidence" value="ECO:0007669"/>
    <property type="project" value="TreeGrafter"/>
</dbReference>
<evidence type="ECO:0000256" key="2">
    <source>
        <dbReference type="ARBA" id="ARBA00010300"/>
    </source>
</evidence>
<dbReference type="EMBL" id="LR824009">
    <property type="protein sequence ID" value="CAD0197260.1"/>
    <property type="molecule type" value="Genomic_DNA"/>
</dbReference>
<feature type="domain" description="Angiomotin C-terminal" evidence="8">
    <location>
        <begin position="702"/>
        <end position="738"/>
    </location>
</feature>
<feature type="region of interest" description="Disordered" evidence="7">
    <location>
        <begin position="734"/>
        <end position="778"/>
    </location>
</feature>
<evidence type="ECO:0000256" key="5">
    <source>
        <dbReference type="ARBA" id="ARBA00023054"/>
    </source>
</evidence>
<gene>
    <name evidence="9" type="ORF">CINC_LOCUS11544</name>
</gene>
<feature type="compositionally biased region" description="Low complexity" evidence="7">
    <location>
        <begin position="576"/>
        <end position="591"/>
    </location>
</feature>
<feature type="compositionally biased region" description="Low complexity" evidence="7">
    <location>
        <begin position="66"/>
        <end position="78"/>
    </location>
</feature>
<evidence type="ECO:0000256" key="3">
    <source>
        <dbReference type="ARBA" id="ARBA00022553"/>
    </source>
</evidence>
<name>A0A9N8KV83_CHRIL</name>
<feature type="compositionally biased region" description="Low complexity" evidence="7">
    <location>
        <begin position="655"/>
        <end position="670"/>
    </location>
</feature>
<comment type="subcellular location">
    <subcellularLocation>
        <location evidence="1">Cell junction</location>
    </subcellularLocation>
</comment>
<feature type="domain" description="Angiomotin C-terminal" evidence="8">
    <location>
        <begin position="479"/>
        <end position="580"/>
    </location>
</feature>
<feature type="region of interest" description="Disordered" evidence="7">
    <location>
        <begin position="21"/>
        <end position="172"/>
    </location>
</feature>
<dbReference type="InterPro" id="IPR024646">
    <property type="entry name" value="Angiomotin_C"/>
</dbReference>
<feature type="region of interest" description="Disordered" evidence="7">
    <location>
        <begin position="223"/>
        <end position="299"/>
    </location>
</feature>
<dbReference type="PANTHER" id="PTHR14826">
    <property type="entry name" value="ANGIOMOTIN"/>
    <property type="match status" value="1"/>
</dbReference>
<feature type="coiled-coil region" evidence="6">
    <location>
        <begin position="417"/>
        <end position="521"/>
    </location>
</feature>
<proteinExistence type="inferred from homology"/>
<feature type="region of interest" description="Disordered" evidence="7">
    <location>
        <begin position="813"/>
        <end position="857"/>
    </location>
</feature>
<dbReference type="GO" id="GO:0031410">
    <property type="term" value="C:cytoplasmic vesicle"/>
    <property type="evidence" value="ECO:0007669"/>
    <property type="project" value="TreeGrafter"/>
</dbReference>